<dbReference type="GO" id="GO:0006935">
    <property type="term" value="P:chemotaxis"/>
    <property type="evidence" value="ECO:0007669"/>
    <property type="project" value="InterPro"/>
</dbReference>
<dbReference type="GO" id="GO:0007165">
    <property type="term" value="P:signal transduction"/>
    <property type="evidence" value="ECO:0007669"/>
    <property type="project" value="UniProtKB-KW"/>
</dbReference>
<dbReference type="EMBL" id="RCZP01000006">
    <property type="protein sequence ID" value="TPG58082.1"/>
    <property type="molecule type" value="Genomic_DNA"/>
</dbReference>
<dbReference type="GO" id="GO:0035438">
    <property type="term" value="F:cyclic-di-GMP binding"/>
    <property type="evidence" value="ECO:0007669"/>
    <property type="project" value="InterPro"/>
</dbReference>
<dbReference type="Gene3D" id="6.10.340.10">
    <property type="match status" value="1"/>
</dbReference>
<evidence type="ECO:0000259" key="7">
    <source>
        <dbReference type="PROSITE" id="PS50111"/>
    </source>
</evidence>
<dbReference type="AlphaFoldDB" id="A0A502G8X4"/>
<comment type="similarity">
    <text evidence="4">Belongs to the methyl-accepting chemotaxis (MCP) protein family.</text>
</comment>
<gene>
    <name evidence="10" type="ORF">EAH89_08945</name>
</gene>
<dbReference type="InterPro" id="IPR000727">
    <property type="entry name" value="T_SNARE_dom"/>
</dbReference>
<feature type="transmembrane region" description="Helical" evidence="6">
    <location>
        <begin position="190"/>
        <end position="213"/>
    </location>
</feature>
<evidence type="ECO:0000259" key="9">
    <source>
        <dbReference type="PROSITE" id="PS50885"/>
    </source>
</evidence>
<dbReference type="GO" id="GO:0004888">
    <property type="term" value="F:transmembrane signaling receptor activity"/>
    <property type="evidence" value="ECO:0007669"/>
    <property type="project" value="InterPro"/>
</dbReference>
<evidence type="ECO:0000256" key="3">
    <source>
        <dbReference type="ARBA" id="ARBA00023224"/>
    </source>
</evidence>
<dbReference type="Pfam" id="PF00672">
    <property type="entry name" value="HAMP"/>
    <property type="match status" value="1"/>
</dbReference>
<reference evidence="10 11" key="1">
    <citation type="journal article" date="2019" name="Environ. Microbiol.">
        <title>Species interactions and distinct microbial communities in high Arctic permafrost affected cryosols are associated with the CH4 and CO2 gas fluxes.</title>
        <authorList>
            <person name="Altshuler I."/>
            <person name="Hamel J."/>
            <person name="Turney S."/>
            <person name="Magnuson E."/>
            <person name="Levesque R."/>
            <person name="Greer C."/>
            <person name="Whyte L.G."/>
        </authorList>
    </citation>
    <scope>NUCLEOTIDE SEQUENCE [LARGE SCALE GENOMIC DNA]</scope>
    <source>
        <strain evidence="10 11">S9.3B</strain>
    </source>
</reference>
<dbReference type="PANTHER" id="PTHR32089:SF112">
    <property type="entry name" value="LYSOZYME-LIKE PROTEIN-RELATED"/>
    <property type="match status" value="1"/>
</dbReference>
<dbReference type="OrthoDB" id="3378718at2"/>
<dbReference type="SUPFAM" id="SSF58104">
    <property type="entry name" value="Methyl-accepting chemotaxis protein (MCP) signaling domain"/>
    <property type="match status" value="1"/>
</dbReference>
<dbReference type="Pfam" id="PF07238">
    <property type="entry name" value="PilZ"/>
    <property type="match status" value="1"/>
</dbReference>
<dbReference type="Gene3D" id="1.10.287.950">
    <property type="entry name" value="Methyl-accepting chemotaxis protein"/>
    <property type="match status" value="1"/>
</dbReference>
<evidence type="ECO:0000256" key="1">
    <source>
        <dbReference type="ARBA" id="ARBA00004429"/>
    </source>
</evidence>
<dbReference type="GO" id="GO:0005886">
    <property type="term" value="C:plasma membrane"/>
    <property type="evidence" value="ECO:0007669"/>
    <property type="project" value="UniProtKB-SubCell"/>
</dbReference>
<organism evidence="10 11">
    <name type="scientific">Muricoccus nepalensis</name>
    <dbReference type="NCBI Taxonomy" id="1854500"/>
    <lineage>
        <taxon>Bacteria</taxon>
        <taxon>Pseudomonadati</taxon>
        <taxon>Pseudomonadota</taxon>
        <taxon>Alphaproteobacteria</taxon>
        <taxon>Acetobacterales</taxon>
        <taxon>Roseomonadaceae</taxon>
        <taxon>Muricoccus</taxon>
    </lineage>
</organism>
<dbReference type="RefSeq" id="WP_140882459.1">
    <property type="nucleotide sequence ID" value="NZ_RCZP01000006.1"/>
</dbReference>
<comment type="subcellular location">
    <subcellularLocation>
        <location evidence="1">Cell inner membrane</location>
        <topology evidence="1">Multi-pass membrane protein</topology>
    </subcellularLocation>
</comment>
<dbReference type="Gene3D" id="2.40.10.220">
    <property type="entry name" value="predicted glycosyltransferase like domains"/>
    <property type="match status" value="1"/>
</dbReference>
<evidence type="ECO:0000313" key="11">
    <source>
        <dbReference type="Proteomes" id="UP000317078"/>
    </source>
</evidence>
<dbReference type="Pfam" id="PF00015">
    <property type="entry name" value="MCPsignal"/>
    <property type="match status" value="1"/>
</dbReference>
<feature type="domain" description="T-SNARE coiled-coil homology" evidence="8">
    <location>
        <begin position="460"/>
        <end position="522"/>
    </location>
</feature>
<dbReference type="SMART" id="SM00283">
    <property type="entry name" value="MA"/>
    <property type="match status" value="1"/>
</dbReference>
<feature type="domain" description="HAMP" evidence="9">
    <location>
        <begin position="215"/>
        <end position="268"/>
    </location>
</feature>
<dbReference type="InterPro" id="IPR003660">
    <property type="entry name" value="HAMP_dom"/>
</dbReference>
<dbReference type="InterPro" id="IPR004089">
    <property type="entry name" value="MCPsignal_dom"/>
</dbReference>
<proteinExistence type="inferred from homology"/>
<keyword evidence="3 5" id="KW-0807">Transducer</keyword>
<dbReference type="SUPFAM" id="SSF141371">
    <property type="entry name" value="PilZ domain-like"/>
    <property type="match status" value="1"/>
</dbReference>
<keyword evidence="6" id="KW-0472">Membrane</keyword>
<evidence type="ECO:0000256" key="5">
    <source>
        <dbReference type="PROSITE-ProRule" id="PRU00284"/>
    </source>
</evidence>
<feature type="domain" description="Methyl-accepting transducer" evidence="7">
    <location>
        <begin position="315"/>
        <end position="530"/>
    </location>
</feature>
<evidence type="ECO:0000256" key="2">
    <source>
        <dbReference type="ARBA" id="ARBA00022519"/>
    </source>
</evidence>
<dbReference type="SMART" id="SM00304">
    <property type="entry name" value="HAMP"/>
    <property type="match status" value="1"/>
</dbReference>
<keyword evidence="2" id="KW-1003">Cell membrane</keyword>
<dbReference type="PANTHER" id="PTHR32089">
    <property type="entry name" value="METHYL-ACCEPTING CHEMOTAXIS PROTEIN MCPB"/>
    <property type="match status" value="1"/>
</dbReference>
<accession>A0A502G8X4</accession>
<protein>
    <submittedName>
        <fullName evidence="10">HAMP domain-containing protein</fullName>
    </submittedName>
</protein>
<dbReference type="PROSITE" id="PS50111">
    <property type="entry name" value="CHEMOTAXIS_TRANSDUC_2"/>
    <property type="match status" value="1"/>
</dbReference>
<evidence type="ECO:0000256" key="6">
    <source>
        <dbReference type="SAM" id="Phobius"/>
    </source>
</evidence>
<evidence type="ECO:0000313" key="10">
    <source>
        <dbReference type="EMBL" id="TPG58082.1"/>
    </source>
</evidence>
<keyword evidence="6" id="KW-0812">Transmembrane</keyword>
<dbReference type="PROSITE" id="PS50885">
    <property type="entry name" value="HAMP"/>
    <property type="match status" value="1"/>
</dbReference>
<dbReference type="PROSITE" id="PS50192">
    <property type="entry name" value="T_SNARE"/>
    <property type="match status" value="1"/>
</dbReference>
<keyword evidence="11" id="KW-1185">Reference proteome</keyword>
<keyword evidence="2" id="KW-0997">Cell inner membrane</keyword>
<name>A0A502G8X4_9PROT</name>
<keyword evidence="6" id="KW-1133">Transmembrane helix</keyword>
<evidence type="ECO:0000256" key="4">
    <source>
        <dbReference type="ARBA" id="ARBA00029447"/>
    </source>
</evidence>
<dbReference type="InterPro" id="IPR004090">
    <property type="entry name" value="Chemotax_Me-accpt_rcpt"/>
</dbReference>
<sequence length="671" mass="68271">MRLARLVPASIGLRVAAALLLLGGVALAGAAVTYVSTGRHAEAVDALARAQGSLPLVERLRGGAYAVVMESRGLYIANDARQAATFAERLRGHLADMEASWAALRPILPPGAAEAGARLEQPLRDFVALRTELARAGVEEGPQAANRLGNNDANRSARTRFTDALDALPPLVAAATEAQRGEINADGDRLAVRLLAGTALAVVLVVGLALALMQRSVVRPLRRLTAALGEMAEGRLHGTPLPPPGPGEVGGIAAAAAAFRVALQRNASLEAASAANNAARDRRQAAMDRLTQDFGTAVSGVLVKLGTAADGVRGTAAEVAEAARATHAEMEATVGEAEGASGGLNAAAAATEELTASIAEISRQVAQAARTAERAAGQARATDGTVQGLAEAASRIGEVVRLISDIAGQTNLLALNATIEAARAGEAGRGFAVVAGEVKGLAAETAAATGRIAEQVAAIQSATEAAVGAVRGVAEAIGEVSEVATAIAAAVEEQGAATREIAQRVHGVAASTETSTRAMRGAAGAAERSGEANQVVRRTAEGVARLTGTLREEVDHFLAAMRNGERSGERRRYERVPGRDARARLRCEVHGAAEGRIVDISFGGAAIECAWPCDVGAEILVGLPGGGEPVPARAVGGRDGVLALSFRQDPEALAGIGRALDAIAERPLLAA</sequence>
<comment type="caution">
    <text evidence="10">The sequence shown here is derived from an EMBL/GenBank/DDBJ whole genome shotgun (WGS) entry which is preliminary data.</text>
</comment>
<dbReference type="PRINTS" id="PR00260">
    <property type="entry name" value="CHEMTRNSDUCR"/>
</dbReference>
<dbReference type="Proteomes" id="UP000317078">
    <property type="component" value="Unassembled WGS sequence"/>
</dbReference>
<dbReference type="InterPro" id="IPR009875">
    <property type="entry name" value="PilZ_domain"/>
</dbReference>
<evidence type="ECO:0000259" key="8">
    <source>
        <dbReference type="PROSITE" id="PS50192"/>
    </source>
</evidence>